<evidence type="ECO:0000313" key="2">
    <source>
        <dbReference type="EMBL" id="SMB82230.1"/>
    </source>
</evidence>
<reference evidence="3" key="1">
    <citation type="submission" date="2017-04" db="EMBL/GenBank/DDBJ databases">
        <authorList>
            <person name="Varghese N."/>
            <person name="Submissions S."/>
        </authorList>
    </citation>
    <scope>NUCLEOTIDE SEQUENCE [LARGE SCALE GENOMIC DNA]</scope>
    <source>
        <strain evidence="3">DSM 20463</strain>
    </source>
</reference>
<sequence length="172" mass="20050">MKKTTILITALCFILMSCGKSFNPFVKVSISDKNGVEKYLEIDKYGKNRKINEFKADNSKIYNLDTLESFLPEIVDNKVKNTLKDIVITNENGERVKDNDILNVITKKVAEDIEHDIIECKIMEDENEYFVFVALNVNWADPCYLYHYNKDTEELLEIMEWSNAEVNYIELS</sequence>
<organism evidence="2 3">
    <name type="scientific">Peptoniphilus asaccharolyticus DSM 20463</name>
    <dbReference type="NCBI Taxonomy" id="573058"/>
    <lineage>
        <taxon>Bacteria</taxon>
        <taxon>Bacillati</taxon>
        <taxon>Bacillota</taxon>
        <taxon>Tissierellia</taxon>
        <taxon>Tissierellales</taxon>
        <taxon>Peptoniphilaceae</taxon>
        <taxon>Peptoniphilus</taxon>
    </lineage>
</organism>
<accession>A0A1W1UMD4</accession>
<gene>
    <name evidence="2" type="ORF">SAMN00017477_0425</name>
</gene>
<feature type="chain" id="PRO_5039024030" description="Lipoprotein" evidence="1">
    <location>
        <begin position="23"/>
        <end position="172"/>
    </location>
</feature>
<dbReference type="RefSeq" id="WP_084230105.1">
    <property type="nucleotide sequence ID" value="NZ_FWWR01000009.1"/>
</dbReference>
<keyword evidence="1" id="KW-0732">Signal</keyword>
<evidence type="ECO:0000256" key="1">
    <source>
        <dbReference type="SAM" id="SignalP"/>
    </source>
</evidence>
<dbReference type="PROSITE" id="PS51257">
    <property type="entry name" value="PROKAR_LIPOPROTEIN"/>
    <property type="match status" value="1"/>
</dbReference>
<keyword evidence="3" id="KW-1185">Reference proteome</keyword>
<dbReference type="STRING" id="573058.SAMN00017477_0425"/>
<proteinExistence type="predicted"/>
<protein>
    <recommendedName>
        <fullName evidence="4">Lipoprotein</fullName>
    </recommendedName>
</protein>
<feature type="signal peptide" evidence="1">
    <location>
        <begin position="1"/>
        <end position="22"/>
    </location>
</feature>
<dbReference type="AlphaFoldDB" id="A0A1W1UMD4"/>
<dbReference type="OrthoDB" id="2039553at2"/>
<dbReference type="Proteomes" id="UP000192368">
    <property type="component" value="Unassembled WGS sequence"/>
</dbReference>
<name>A0A1W1UMD4_PEPAS</name>
<evidence type="ECO:0008006" key="4">
    <source>
        <dbReference type="Google" id="ProtNLM"/>
    </source>
</evidence>
<evidence type="ECO:0000313" key="3">
    <source>
        <dbReference type="Proteomes" id="UP000192368"/>
    </source>
</evidence>
<dbReference type="EMBL" id="FWWR01000009">
    <property type="protein sequence ID" value="SMB82230.1"/>
    <property type="molecule type" value="Genomic_DNA"/>
</dbReference>